<reference evidence="2" key="1">
    <citation type="submission" date="2020-07" db="EMBL/GenBank/DDBJ databases">
        <title>Multicomponent nature underlies the extraordinary mechanical properties of spider dragline silk.</title>
        <authorList>
            <person name="Kono N."/>
            <person name="Nakamura H."/>
            <person name="Mori M."/>
            <person name="Yoshida Y."/>
            <person name="Ohtoshi R."/>
            <person name="Malay A.D."/>
            <person name="Moran D.A.P."/>
            <person name="Tomita M."/>
            <person name="Numata K."/>
            <person name="Arakawa K."/>
        </authorList>
    </citation>
    <scope>NUCLEOTIDE SEQUENCE</scope>
</reference>
<dbReference type="Gene3D" id="3.40.50.150">
    <property type="entry name" value="Vaccinia Virus protein VP39"/>
    <property type="match status" value="1"/>
</dbReference>
<dbReference type="InterPro" id="IPR029063">
    <property type="entry name" value="SAM-dependent_MTases_sf"/>
</dbReference>
<feature type="compositionally biased region" description="Basic and acidic residues" evidence="1">
    <location>
        <begin position="688"/>
        <end position="722"/>
    </location>
</feature>
<dbReference type="OrthoDB" id="8067071at2759"/>
<evidence type="ECO:0000256" key="1">
    <source>
        <dbReference type="SAM" id="MobiDB-lite"/>
    </source>
</evidence>
<dbReference type="EMBL" id="BMAO01030733">
    <property type="protein sequence ID" value="GFQ70013.1"/>
    <property type="molecule type" value="Genomic_DNA"/>
</dbReference>
<feature type="region of interest" description="Disordered" evidence="1">
    <location>
        <begin position="596"/>
        <end position="722"/>
    </location>
</feature>
<evidence type="ECO:0000313" key="3">
    <source>
        <dbReference type="Proteomes" id="UP000887116"/>
    </source>
</evidence>
<feature type="compositionally biased region" description="Polar residues" evidence="1">
    <location>
        <begin position="620"/>
        <end position="636"/>
    </location>
</feature>
<keyword evidence="3" id="KW-1185">Reference proteome</keyword>
<feature type="compositionally biased region" description="Low complexity" evidence="1">
    <location>
        <begin position="603"/>
        <end position="613"/>
    </location>
</feature>
<name>A0A8X6F3J5_TRICU</name>
<comment type="caution">
    <text evidence="2">The sequence shown here is derived from an EMBL/GenBank/DDBJ whole genome shotgun (WGS) entry which is preliminary data.</text>
</comment>
<protein>
    <submittedName>
        <fullName evidence="2">Uncharacterized protein</fullName>
    </submittedName>
</protein>
<proteinExistence type="predicted"/>
<dbReference type="SUPFAM" id="SSF53335">
    <property type="entry name" value="S-adenosyl-L-methionine-dependent methyltransferases"/>
    <property type="match status" value="1"/>
</dbReference>
<gene>
    <name evidence="2" type="ORF">TNCT_307401</name>
</gene>
<organism evidence="2 3">
    <name type="scientific">Trichonephila clavata</name>
    <name type="common">Joro spider</name>
    <name type="synonym">Nephila clavata</name>
    <dbReference type="NCBI Taxonomy" id="2740835"/>
    <lineage>
        <taxon>Eukaryota</taxon>
        <taxon>Metazoa</taxon>
        <taxon>Ecdysozoa</taxon>
        <taxon>Arthropoda</taxon>
        <taxon>Chelicerata</taxon>
        <taxon>Arachnida</taxon>
        <taxon>Araneae</taxon>
        <taxon>Araneomorphae</taxon>
        <taxon>Entelegynae</taxon>
        <taxon>Araneoidea</taxon>
        <taxon>Nephilidae</taxon>
        <taxon>Trichonephila</taxon>
    </lineage>
</organism>
<accession>A0A8X6F3J5</accession>
<dbReference type="AlphaFoldDB" id="A0A8X6F3J5"/>
<sequence>MDYFEIFNAEEEESYLFKFYKHAAKVLEWGELEGKTILFLGRGDGNDCRKLLKAFPLIKKILDVNCTSCLRKNLEVGSKVELYGMDIMRRGELLEWKGYTKILCVICLTFFRSKQFVFENIYRILPNGGSAAFLFFIHSSYADSEKKIFKRGTNKDPRHHAPWWYTEEELPPFDIQLNDIGFEIKDVIKESYSKQFSSLEEIKDWILSISFFNSSRTKPKETFLKNAFDIFMNCHPRHSDSDLPNLSATSYQVFVVKTGVKGRNKLEQPQRQNLSLNSMQVSHLPKPPLNLGFPLNVPPRQTLVSNLILAPSSPSNQYSVMHQNQTPILHSNPYINGNNFPAPHLSLTLPVPQGISSVGKFMNSQLASFLYPNLYPNPKGDLCFVPVDCTSFAYEGETLMPGSYGESFQQVNYEAYMQQNYSVPMQQNYSVSMQQNYSVSMQQSYSVPMQQNYSVPMQQNYSVPMQQNYSVPMQQNYSVPMQQKYKKNYSVPMQQNYSVPMQQNYSVPMQQNYSVPMQQNYSVPMQQNYSVPMQQNYSVPMQQNYSVPMQQNYSVPMQQNYSVPMQQNYTVPMQQIYDESVQGTYGDAFFSEMQAEQASMTDTKTNTSSSNSKTPRKSLAASTEIQPPENLTSSVELVSKGGSRETVTPKGGPVQSATPKGGTGESATPKGETGESATPKGETGESATPKERLEKVRHPRERLEKVRHPRERLEKVRHPRERLEKVRHPRERLEKVRHPRERLEKVRHPREWIQGTFHGYLSS</sequence>
<dbReference type="Proteomes" id="UP000887116">
    <property type="component" value="Unassembled WGS sequence"/>
</dbReference>
<evidence type="ECO:0000313" key="2">
    <source>
        <dbReference type="EMBL" id="GFQ70013.1"/>
    </source>
</evidence>